<feature type="compositionally biased region" description="Basic and acidic residues" evidence="2">
    <location>
        <begin position="232"/>
        <end position="253"/>
    </location>
</feature>
<evidence type="ECO:0000256" key="1">
    <source>
        <dbReference type="PROSITE-ProRule" id="PRU00042"/>
    </source>
</evidence>
<evidence type="ECO:0000256" key="2">
    <source>
        <dbReference type="SAM" id="MobiDB-lite"/>
    </source>
</evidence>
<feature type="region of interest" description="Disordered" evidence="2">
    <location>
        <begin position="589"/>
        <end position="665"/>
    </location>
</feature>
<feature type="region of interest" description="Disordered" evidence="2">
    <location>
        <begin position="203"/>
        <end position="267"/>
    </location>
</feature>
<dbReference type="OrthoDB" id="10056939at2759"/>
<dbReference type="PROSITE" id="PS00028">
    <property type="entry name" value="ZINC_FINGER_C2H2_1"/>
    <property type="match status" value="2"/>
</dbReference>
<keyword evidence="5" id="KW-1185">Reference proteome</keyword>
<dbReference type="Proteomes" id="UP000244855">
    <property type="component" value="Unassembled WGS sequence"/>
</dbReference>
<feature type="compositionally biased region" description="Pro residues" evidence="2">
    <location>
        <begin position="635"/>
        <end position="645"/>
    </location>
</feature>
<dbReference type="PROSITE" id="PS50157">
    <property type="entry name" value="ZINC_FINGER_C2H2_2"/>
    <property type="match status" value="1"/>
</dbReference>
<sequence>MKTWLHNHRIRKSISEALLPLQRHDSVDVDDDRLQRPLPNTPLRIDSAGRIVESPSVDRMSIERYLSAPLEDEPASVPAIDRALKKHSPRDHAMHSPSSNRKAHSRDSSYDANSEGHRTCYTSGSAPASTGVPEVPKVAGLNLTRAATRSPERPMTSRTVDTEKSWAPQVDMRVTDEMAYAKMAQKPKLAWILGGDLTDAQSIKRPKSSAASMVTTSPTDDIPGLPSTSWFHEGDQDKAPRRAKSSDALDNKARKAAGQKPQPAPSLPSKAIKRIRFYCTFCQKRFQSQTEWMKHEQTIHMPAELWVCCPRTGDFPRRCPFCAKKDPSPSHLADHNYLTCQSKPLSERTFSQQDYFLQHVNQEHKVSPDQKPLRLSELLEAWRHPLPVKFGHQALHCGFCGQLFSTYRERTDHVAAHFIAGLDMMSWWPGRISHEIVDRNDTPSNPGQPQKCGYCERIYDSLSTAQKLHPVCTMWSCSFLPGMQHTIYPAGVVEDLEAVCCYCNESLVRGTGRVKGAVLKDHIAQHNFRNCSQRLYFSGQRFRQHLQDSHRTNNDATLFAGWTLLVKTCKKTLPSVFDPIDATPTALRRALTDPSNTTTSTTTFPARKKEKHDSKPLPPLPPPPKLNFMDLTPSTPLPSPPLPPPRKLRRKSSIHTVRSSIDAELSRPSLSIFSSRAASIDVVRHNIPPSHPPSMPPPPPPPPPPPVQQLPTHNPNQQQQQQQHRDTKSHFPTTSPPVDAAHTCPRFYRKKMDASMRNRLFVREEADGPLGKGLAKGYRKVPGGLFGGLVLRSSLIAGAPVRLMNGVDVYGLH</sequence>
<protein>
    <recommendedName>
        <fullName evidence="3">C2H2-type domain-containing protein</fullName>
    </recommendedName>
</protein>
<accession>A0A2V1EC30</accession>
<keyword evidence="1" id="KW-0862">Zinc</keyword>
<proteinExistence type="predicted"/>
<evidence type="ECO:0000259" key="3">
    <source>
        <dbReference type="PROSITE" id="PS50157"/>
    </source>
</evidence>
<dbReference type="STRING" id="97972.A0A2V1EC30"/>
<dbReference type="AlphaFoldDB" id="A0A2V1EC30"/>
<feature type="compositionally biased region" description="Pro residues" evidence="2">
    <location>
        <begin position="616"/>
        <end position="625"/>
    </location>
</feature>
<feature type="region of interest" description="Disordered" evidence="2">
    <location>
        <begin position="85"/>
        <end position="164"/>
    </location>
</feature>
<feature type="compositionally biased region" description="Pro residues" evidence="2">
    <location>
        <begin position="689"/>
        <end position="708"/>
    </location>
</feature>
<dbReference type="EMBL" id="KZ805301">
    <property type="protein sequence ID" value="PVI08091.1"/>
    <property type="molecule type" value="Genomic_DNA"/>
</dbReference>
<feature type="region of interest" description="Disordered" evidence="2">
    <location>
        <begin position="684"/>
        <end position="743"/>
    </location>
</feature>
<evidence type="ECO:0000313" key="4">
    <source>
        <dbReference type="EMBL" id="PVI08091.1"/>
    </source>
</evidence>
<dbReference type="InterPro" id="IPR013087">
    <property type="entry name" value="Znf_C2H2_type"/>
</dbReference>
<feature type="compositionally biased region" description="Basic and acidic residues" evidence="2">
    <location>
        <begin position="105"/>
        <end position="118"/>
    </location>
</feature>
<gene>
    <name evidence="4" type="ORF">DM02DRAFT_648154</name>
</gene>
<name>A0A2V1EC30_9PLEO</name>
<feature type="compositionally biased region" description="Polar residues" evidence="2">
    <location>
        <begin position="209"/>
        <end position="219"/>
    </location>
</feature>
<feature type="domain" description="C2H2-type" evidence="3">
    <location>
        <begin position="277"/>
        <end position="300"/>
    </location>
</feature>
<dbReference type="SMART" id="SM00355">
    <property type="entry name" value="ZnF_C2H2"/>
    <property type="match status" value="3"/>
</dbReference>
<dbReference type="GO" id="GO:0008270">
    <property type="term" value="F:zinc ion binding"/>
    <property type="evidence" value="ECO:0007669"/>
    <property type="project" value="UniProtKB-KW"/>
</dbReference>
<keyword evidence="1" id="KW-0479">Metal-binding</keyword>
<reference evidence="4 5" key="1">
    <citation type="journal article" date="2018" name="Sci. Rep.">
        <title>Comparative genomics provides insights into the lifestyle and reveals functional heterogeneity of dark septate endophytic fungi.</title>
        <authorList>
            <person name="Knapp D.G."/>
            <person name="Nemeth J.B."/>
            <person name="Barry K."/>
            <person name="Hainaut M."/>
            <person name="Henrissat B."/>
            <person name="Johnson J."/>
            <person name="Kuo A."/>
            <person name="Lim J.H.P."/>
            <person name="Lipzen A."/>
            <person name="Nolan M."/>
            <person name="Ohm R.A."/>
            <person name="Tamas L."/>
            <person name="Grigoriev I.V."/>
            <person name="Spatafora J.W."/>
            <person name="Nagy L.G."/>
            <person name="Kovacs G.M."/>
        </authorList>
    </citation>
    <scope>NUCLEOTIDE SEQUENCE [LARGE SCALE GENOMIC DNA]</scope>
    <source>
        <strain evidence="4 5">DSE2036</strain>
    </source>
</reference>
<keyword evidence="1" id="KW-0863">Zinc-finger</keyword>
<organism evidence="4 5">
    <name type="scientific">Periconia macrospinosa</name>
    <dbReference type="NCBI Taxonomy" id="97972"/>
    <lineage>
        <taxon>Eukaryota</taxon>
        <taxon>Fungi</taxon>
        <taxon>Dikarya</taxon>
        <taxon>Ascomycota</taxon>
        <taxon>Pezizomycotina</taxon>
        <taxon>Dothideomycetes</taxon>
        <taxon>Pleosporomycetidae</taxon>
        <taxon>Pleosporales</taxon>
        <taxon>Massarineae</taxon>
        <taxon>Periconiaceae</taxon>
        <taxon>Periconia</taxon>
    </lineage>
</organism>
<evidence type="ECO:0000313" key="5">
    <source>
        <dbReference type="Proteomes" id="UP000244855"/>
    </source>
</evidence>